<sequence length="234" mass="25347">MKLLDLLNPLREVTIASIFFRFLLATICGAVIGYERGKKRHAAGLRTHIVVCIGASSVMLLSQYLAIFSSGNSDPARLGAQVISGIGFLGAGTIVITGHQRGQYVKGLTTAAGLWASACMGLAAGSGYYEAAVIMCVFLFSVIVILNRLDEKYLKDSTVMRFYIEYASKTPFSTILAEVRKNKWHMAHLEFVGGNNDSINSAIIDVQRTGLDSDRNALLCALRSTEGILFVEDA</sequence>
<keyword evidence="2" id="KW-1003">Cell membrane</keyword>
<keyword evidence="5 6" id="KW-0472">Membrane</keyword>
<reference evidence="8" key="1">
    <citation type="submission" date="2019-08" db="EMBL/GenBank/DDBJ databases">
        <authorList>
            <person name="Kucharzyk K."/>
            <person name="Murdoch R.W."/>
            <person name="Higgins S."/>
            <person name="Loffler F."/>
        </authorList>
    </citation>
    <scope>NUCLEOTIDE SEQUENCE</scope>
</reference>
<evidence type="ECO:0000256" key="5">
    <source>
        <dbReference type="ARBA" id="ARBA00023136"/>
    </source>
</evidence>
<dbReference type="InterPro" id="IPR049177">
    <property type="entry name" value="MgtC_SapB_SrpB_YhiD_N"/>
</dbReference>
<comment type="subcellular location">
    <subcellularLocation>
        <location evidence="1">Cell membrane</location>
        <topology evidence="1">Multi-pass membrane protein</topology>
    </subcellularLocation>
</comment>
<comment type="caution">
    <text evidence="8">The sequence shown here is derived from an EMBL/GenBank/DDBJ whole genome shotgun (WGS) entry which is preliminary data.</text>
</comment>
<proteinExistence type="predicted"/>
<dbReference type="PANTHER" id="PTHR33778:SF1">
    <property type="entry name" value="MAGNESIUM TRANSPORTER YHID-RELATED"/>
    <property type="match status" value="1"/>
</dbReference>
<keyword evidence="4 6" id="KW-1133">Transmembrane helix</keyword>
<feature type="domain" description="MgtC/SapB/SrpB/YhiD N-terminal" evidence="7">
    <location>
        <begin position="23"/>
        <end position="151"/>
    </location>
</feature>
<dbReference type="Pfam" id="PF02308">
    <property type="entry name" value="MgtC"/>
    <property type="match status" value="1"/>
</dbReference>
<feature type="transmembrane region" description="Helical" evidence="6">
    <location>
        <begin position="78"/>
        <end position="97"/>
    </location>
</feature>
<dbReference type="InterPro" id="IPR003416">
    <property type="entry name" value="MgtC/SapB/SrpB/YhiD_fam"/>
</dbReference>
<keyword evidence="3 6" id="KW-0812">Transmembrane</keyword>
<feature type="transmembrane region" description="Helical" evidence="6">
    <location>
        <begin position="45"/>
        <end position="66"/>
    </location>
</feature>
<evidence type="ECO:0000256" key="4">
    <source>
        <dbReference type="ARBA" id="ARBA00022989"/>
    </source>
</evidence>
<feature type="transmembrane region" description="Helical" evidence="6">
    <location>
        <begin position="13"/>
        <end position="33"/>
    </location>
</feature>
<organism evidence="8">
    <name type="scientific">bioreactor metagenome</name>
    <dbReference type="NCBI Taxonomy" id="1076179"/>
    <lineage>
        <taxon>unclassified sequences</taxon>
        <taxon>metagenomes</taxon>
        <taxon>ecological metagenomes</taxon>
    </lineage>
</organism>
<evidence type="ECO:0000256" key="2">
    <source>
        <dbReference type="ARBA" id="ARBA00022475"/>
    </source>
</evidence>
<dbReference type="EMBL" id="VSSQ01005145">
    <property type="protein sequence ID" value="MPM28037.1"/>
    <property type="molecule type" value="Genomic_DNA"/>
</dbReference>
<dbReference type="PANTHER" id="PTHR33778">
    <property type="entry name" value="PROTEIN MGTC"/>
    <property type="match status" value="1"/>
</dbReference>
<evidence type="ECO:0000259" key="7">
    <source>
        <dbReference type="Pfam" id="PF02308"/>
    </source>
</evidence>
<gene>
    <name evidence="8" type="primary">sapB_7</name>
    <name evidence="8" type="ORF">SDC9_74554</name>
</gene>
<evidence type="ECO:0000313" key="8">
    <source>
        <dbReference type="EMBL" id="MPM28037.1"/>
    </source>
</evidence>
<evidence type="ECO:0000256" key="1">
    <source>
        <dbReference type="ARBA" id="ARBA00004651"/>
    </source>
</evidence>
<protein>
    <submittedName>
        <fullName evidence="8">Protein SapB</fullName>
    </submittedName>
</protein>
<dbReference type="GO" id="GO:0005886">
    <property type="term" value="C:plasma membrane"/>
    <property type="evidence" value="ECO:0007669"/>
    <property type="project" value="UniProtKB-SubCell"/>
</dbReference>
<dbReference type="AlphaFoldDB" id="A0A644YIC1"/>
<feature type="transmembrane region" description="Helical" evidence="6">
    <location>
        <begin position="104"/>
        <end position="125"/>
    </location>
</feature>
<feature type="transmembrane region" description="Helical" evidence="6">
    <location>
        <begin position="131"/>
        <end position="149"/>
    </location>
</feature>
<evidence type="ECO:0000256" key="3">
    <source>
        <dbReference type="ARBA" id="ARBA00022692"/>
    </source>
</evidence>
<evidence type="ECO:0000256" key="6">
    <source>
        <dbReference type="SAM" id="Phobius"/>
    </source>
</evidence>
<accession>A0A644YIC1</accession>
<name>A0A644YIC1_9ZZZZ</name>
<dbReference type="PRINTS" id="PR01837">
    <property type="entry name" value="MGTCSAPBPROT"/>
</dbReference>